<gene>
    <name evidence="13" type="ORF">B0I32_111178</name>
</gene>
<evidence type="ECO:0000313" key="13">
    <source>
        <dbReference type="EMBL" id="PRX63184.1"/>
    </source>
</evidence>
<evidence type="ECO:0000313" key="14">
    <source>
        <dbReference type="Proteomes" id="UP000238312"/>
    </source>
</evidence>
<dbReference type="PANTHER" id="PTHR24421:SF10">
    <property type="entry name" value="NITRATE_NITRITE SENSOR PROTEIN NARQ"/>
    <property type="match status" value="1"/>
</dbReference>
<evidence type="ECO:0000259" key="11">
    <source>
        <dbReference type="Pfam" id="PF07730"/>
    </source>
</evidence>
<evidence type="ECO:0000256" key="8">
    <source>
        <dbReference type="ARBA" id="ARBA00023012"/>
    </source>
</evidence>
<dbReference type="GO" id="GO:0005524">
    <property type="term" value="F:ATP binding"/>
    <property type="evidence" value="ECO:0007669"/>
    <property type="project" value="UniProtKB-KW"/>
</dbReference>
<dbReference type="AlphaFoldDB" id="A0A2T0MW67"/>
<evidence type="ECO:0000256" key="7">
    <source>
        <dbReference type="ARBA" id="ARBA00022840"/>
    </source>
</evidence>
<keyword evidence="7" id="KW-0067">ATP-binding</keyword>
<dbReference type="Proteomes" id="UP000238312">
    <property type="component" value="Unassembled WGS sequence"/>
</dbReference>
<dbReference type="GO" id="GO:0000155">
    <property type="term" value="F:phosphorelay sensor kinase activity"/>
    <property type="evidence" value="ECO:0007669"/>
    <property type="project" value="InterPro"/>
</dbReference>
<name>A0A2T0MW67_9ACTN</name>
<comment type="catalytic activity">
    <reaction evidence="1">
        <text>ATP + protein L-histidine = ADP + protein N-phospho-L-histidine.</text>
        <dbReference type="EC" id="2.7.13.3"/>
    </reaction>
</comment>
<dbReference type="InterPro" id="IPR050482">
    <property type="entry name" value="Sensor_HK_TwoCompSys"/>
</dbReference>
<dbReference type="Gene3D" id="1.20.5.1930">
    <property type="match status" value="1"/>
</dbReference>
<dbReference type="RefSeq" id="WP_219912014.1">
    <property type="nucleotide sequence ID" value="NZ_JBFAIL010000022.1"/>
</dbReference>
<dbReference type="GO" id="GO:0016020">
    <property type="term" value="C:membrane"/>
    <property type="evidence" value="ECO:0007669"/>
    <property type="project" value="InterPro"/>
</dbReference>
<evidence type="ECO:0000256" key="1">
    <source>
        <dbReference type="ARBA" id="ARBA00000085"/>
    </source>
</evidence>
<accession>A0A2T0MW67</accession>
<reference evidence="13 14" key="1">
    <citation type="submission" date="2018-03" db="EMBL/GenBank/DDBJ databases">
        <title>Genomic Encyclopedia of Type Strains, Phase III (KMG-III): the genomes of soil and plant-associated and newly described type strains.</title>
        <authorList>
            <person name="Whitman W."/>
        </authorList>
    </citation>
    <scope>NUCLEOTIDE SEQUENCE [LARGE SCALE GENOMIC DNA]</scope>
    <source>
        <strain evidence="13 14">CGMCC 4.7104</strain>
    </source>
</reference>
<keyword evidence="6 13" id="KW-0418">Kinase</keyword>
<evidence type="ECO:0000256" key="3">
    <source>
        <dbReference type="ARBA" id="ARBA00022553"/>
    </source>
</evidence>
<evidence type="ECO:0000256" key="2">
    <source>
        <dbReference type="ARBA" id="ARBA00012438"/>
    </source>
</evidence>
<feature type="transmembrane region" description="Helical" evidence="9">
    <location>
        <begin position="68"/>
        <end position="86"/>
    </location>
</feature>
<dbReference type="InterPro" id="IPR011712">
    <property type="entry name" value="Sig_transdc_His_kin_sub3_dim/P"/>
</dbReference>
<keyword evidence="3" id="KW-0597">Phosphoprotein</keyword>
<dbReference type="InterPro" id="IPR003594">
    <property type="entry name" value="HATPase_dom"/>
</dbReference>
<keyword evidence="9" id="KW-0472">Membrane</keyword>
<keyword evidence="4" id="KW-0808">Transferase</keyword>
<dbReference type="CDD" id="cd16917">
    <property type="entry name" value="HATPase_UhpB-NarQ-NarX-like"/>
    <property type="match status" value="1"/>
</dbReference>
<dbReference type="InterPro" id="IPR055558">
    <property type="entry name" value="DUF7134"/>
</dbReference>
<dbReference type="SUPFAM" id="SSF55874">
    <property type="entry name" value="ATPase domain of HSP90 chaperone/DNA topoisomerase II/histidine kinase"/>
    <property type="match status" value="1"/>
</dbReference>
<dbReference type="Gene3D" id="3.30.565.10">
    <property type="entry name" value="Histidine kinase-like ATPase, C-terminal domain"/>
    <property type="match status" value="1"/>
</dbReference>
<keyword evidence="9" id="KW-0812">Transmembrane</keyword>
<keyword evidence="9" id="KW-1133">Transmembrane helix</keyword>
<dbReference type="Pfam" id="PF07730">
    <property type="entry name" value="HisKA_3"/>
    <property type="match status" value="1"/>
</dbReference>
<sequence length="393" mass="41971">MTDGLRPPLLLRLRPAFLLLGDVALAVFLTSFAVLAVIEQFPLNGSIEPLPVLAGVLMGVPLAVRRRWPVPVLAVVSMASILAVALRWMPPHAAVVPDLLLVFAIYPVAVTEATRRAVAALVLSVGGFAGAVLFAVAQEPRPDWGRSLPVLVTQIIVPVAVWVVGRAVRARREHETRAVRQVLTDERLRIARDLHDGVAHSLSLITVQASVALHVGDERPDEARSALTVIEDTSREAARELRRMLGLLRAVDEDPQDAAQLEPAPTADRLAELADHATAAGAQVALRIGDGIDTVPATIGLAAYRIVQESLTNVIKHAAPARCVVRVDRTDNAMEIEVTDDGRRALIGHPAGGHGLIGMRERVAVYGGDFEAGPVAGRGFRVHARLPLEGVPA</sequence>
<dbReference type="InterPro" id="IPR036890">
    <property type="entry name" value="HATPase_C_sf"/>
</dbReference>
<keyword evidence="14" id="KW-1185">Reference proteome</keyword>
<feature type="transmembrane region" description="Helical" evidence="9">
    <location>
        <begin position="92"/>
        <end position="110"/>
    </location>
</feature>
<dbReference type="PANTHER" id="PTHR24421">
    <property type="entry name" value="NITRATE/NITRITE SENSOR PROTEIN NARX-RELATED"/>
    <property type="match status" value="1"/>
</dbReference>
<evidence type="ECO:0000256" key="6">
    <source>
        <dbReference type="ARBA" id="ARBA00022777"/>
    </source>
</evidence>
<comment type="caution">
    <text evidence="13">The sequence shown here is derived from an EMBL/GenBank/DDBJ whole genome shotgun (WGS) entry which is preliminary data.</text>
</comment>
<proteinExistence type="predicted"/>
<keyword evidence="5" id="KW-0547">Nucleotide-binding</keyword>
<dbReference type="EMBL" id="PVNG01000011">
    <property type="protein sequence ID" value="PRX63184.1"/>
    <property type="molecule type" value="Genomic_DNA"/>
</dbReference>
<feature type="domain" description="DUF7134" evidence="12">
    <location>
        <begin position="20"/>
        <end position="172"/>
    </location>
</feature>
<evidence type="ECO:0000256" key="9">
    <source>
        <dbReference type="SAM" id="Phobius"/>
    </source>
</evidence>
<feature type="transmembrane region" description="Helical" evidence="9">
    <location>
        <begin position="117"/>
        <end position="136"/>
    </location>
</feature>
<feature type="domain" description="Signal transduction histidine kinase subgroup 3 dimerisation and phosphoacceptor" evidence="11">
    <location>
        <begin position="186"/>
        <end position="251"/>
    </location>
</feature>
<evidence type="ECO:0000259" key="12">
    <source>
        <dbReference type="Pfam" id="PF23539"/>
    </source>
</evidence>
<feature type="transmembrane region" description="Helical" evidence="9">
    <location>
        <begin position="148"/>
        <end position="168"/>
    </location>
</feature>
<evidence type="ECO:0000259" key="10">
    <source>
        <dbReference type="Pfam" id="PF02518"/>
    </source>
</evidence>
<evidence type="ECO:0000256" key="5">
    <source>
        <dbReference type="ARBA" id="ARBA00022741"/>
    </source>
</evidence>
<dbReference type="Pfam" id="PF02518">
    <property type="entry name" value="HATPase_c"/>
    <property type="match status" value="1"/>
</dbReference>
<dbReference type="GO" id="GO:0046983">
    <property type="term" value="F:protein dimerization activity"/>
    <property type="evidence" value="ECO:0007669"/>
    <property type="project" value="InterPro"/>
</dbReference>
<keyword evidence="8" id="KW-0902">Two-component regulatory system</keyword>
<dbReference type="Pfam" id="PF23539">
    <property type="entry name" value="DUF7134"/>
    <property type="match status" value="1"/>
</dbReference>
<protein>
    <recommendedName>
        <fullName evidence="2">histidine kinase</fullName>
        <ecNumber evidence="2">2.7.13.3</ecNumber>
    </recommendedName>
</protein>
<evidence type="ECO:0000256" key="4">
    <source>
        <dbReference type="ARBA" id="ARBA00022679"/>
    </source>
</evidence>
<feature type="domain" description="Histidine kinase/HSP90-like ATPase" evidence="10">
    <location>
        <begin position="303"/>
        <end position="389"/>
    </location>
</feature>
<feature type="transmembrane region" description="Helical" evidence="9">
    <location>
        <begin position="16"/>
        <end position="38"/>
    </location>
</feature>
<dbReference type="EC" id="2.7.13.3" evidence="2"/>
<organism evidence="13 14">
    <name type="scientific">Nonomuraea fuscirosea</name>
    <dbReference type="NCBI Taxonomy" id="1291556"/>
    <lineage>
        <taxon>Bacteria</taxon>
        <taxon>Bacillati</taxon>
        <taxon>Actinomycetota</taxon>
        <taxon>Actinomycetes</taxon>
        <taxon>Streptosporangiales</taxon>
        <taxon>Streptosporangiaceae</taxon>
        <taxon>Nonomuraea</taxon>
    </lineage>
</organism>